<feature type="domain" description="NERD" evidence="2">
    <location>
        <begin position="50"/>
        <end position="140"/>
    </location>
</feature>
<dbReference type="InterPro" id="IPR011528">
    <property type="entry name" value="NERD"/>
</dbReference>
<dbReference type="AlphaFoldDB" id="A0A656QRN0"/>
<dbReference type="Proteomes" id="UP000027451">
    <property type="component" value="Unassembled WGS sequence"/>
</dbReference>
<evidence type="ECO:0000313" key="3">
    <source>
        <dbReference type="EMBL" id="KDR31435.1"/>
    </source>
</evidence>
<dbReference type="EMBL" id="JFHD01000006">
    <property type="protein sequence ID" value="KDR31435.1"/>
    <property type="molecule type" value="Genomic_DNA"/>
</dbReference>
<sequence>MQSGADHLAHLQKHDSVSGARRRRVCRWLRRRIAPIFGRVCESQVHFREDVILEHAPGTANATTLVHCLAVTPFGVFVVNYYDWRGEVRPGTNEDELLVIDDLGGVTVHTSPLRRAKPALRYLRSVLSQHDCPVESIAIFAEADCRLHPTAPDGVLALSDLHYFLRLRLLNFRATHARYLDAARLDSHISRTCDMPAKPVTLSITERCSPFVQEQDGTATKDRSGNTTKAMAKHGQE</sequence>
<reference evidence="3 4" key="1">
    <citation type="submission" date="2014-03" db="EMBL/GenBank/DDBJ databases">
        <title>Draft Genome Sequences of Four Burkholderia Strains.</title>
        <authorList>
            <person name="Liu X.Y."/>
            <person name="Li C.X."/>
            <person name="Xu J.H."/>
        </authorList>
    </citation>
    <scope>NUCLEOTIDE SEQUENCE [LARGE SCALE GENOMIC DNA]</scope>
    <source>
        <strain evidence="3 4">OP-1</strain>
    </source>
</reference>
<gene>
    <name evidence="3" type="ORF">BG60_33145</name>
</gene>
<feature type="region of interest" description="Disordered" evidence="1">
    <location>
        <begin position="213"/>
        <end position="237"/>
    </location>
</feature>
<accession>A0A656QRN0</accession>
<organism evidence="3 4">
    <name type="scientific">Caballeronia zhejiangensis</name>
    <dbReference type="NCBI Taxonomy" id="871203"/>
    <lineage>
        <taxon>Bacteria</taxon>
        <taxon>Pseudomonadati</taxon>
        <taxon>Pseudomonadota</taxon>
        <taxon>Betaproteobacteria</taxon>
        <taxon>Burkholderiales</taxon>
        <taxon>Burkholderiaceae</taxon>
        <taxon>Caballeronia</taxon>
    </lineage>
</organism>
<evidence type="ECO:0000259" key="2">
    <source>
        <dbReference type="Pfam" id="PF08378"/>
    </source>
</evidence>
<protein>
    <recommendedName>
        <fullName evidence="2">NERD domain-containing protein</fullName>
    </recommendedName>
</protein>
<evidence type="ECO:0000256" key="1">
    <source>
        <dbReference type="SAM" id="MobiDB-lite"/>
    </source>
</evidence>
<keyword evidence="4" id="KW-1185">Reference proteome</keyword>
<evidence type="ECO:0000313" key="4">
    <source>
        <dbReference type="Proteomes" id="UP000027451"/>
    </source>
</evidence>
<name>A0A656QRN0_9BURK</name>
<comment type="caution">
    <text evidence="3">The sequence shown here is derived from an EMBL/GenBank/DDBJ whole genome shotgun (WGS) entry which is preliminary data.</text>
</comment>
<dbReference type="Pfam" id="PF08378">
    <property type="entry name" value="NERD"/>
    <property type="match status" value="1"/>
</dbReference>
<proteinExistence type="predicted"/>